<dbReference type="InterPro" id="IPR053909">
    <property type="entry name" value="FabMG"/>
</dbReference>
<organism evidence="1 2">
    <name type="scientific">Desulfomonile tiedjei</name>
    <dbReference type="NCBI Taxonomy" id="2358"/>
    <lineage>
        <taxon>Bacteria</taxon>
        <taxon>Pseudomonadati</taxon>
        <taxon>Thermodesulfobacteriota</taxon>
        <taxon>Desulfomonilia</taxon>
        <taxon>Desulfomonilales</taxon>
        <taxon>Desulfomonilaceae</taxon>
        <taxon>Desulfomonile</taxon>
    </lineage>
</organism>
<sequence>MLHGKNVLVIGARAGGYGEAIAKAAVSAGANVFGTTLNPADAQEQAFFRDINVALVEVPLRYDFDCRNRVLESLKAIENRLREKGVDRLDAVVHAVAGGFPRQPSVMKAVAEILKGKSTFSDMATPVRRNVFYVNAGSFDDTITGLAGICDENTQFVALTYRGDLPYFISQTKKYLERLALRRAKSGTRTLIAALPEAWTQSSQFFTGIEIAVIHNYLSSLQHRKPADHVAELFDQMEQSLRELGGFGDLASRLQSFMDDEWKNVGADSDPAMVSRVVDSLFGELRKNGTFSWLRQAVEVISDFVRKASGIVVVREFLDKRAYAPGDVKQVYYRDLLGTTAVENAKPREQAPPRVVRIRKWLEFDKDDVRSTLSMYGENFLFLDRVVMEAGDVYTGFIGFGRFTVPSPEQNPILRDHFEG</sequence>
<dbReference type="EMBL" id="JACRDE010000016">
    <property type="protein sequence ID" value="MBI5247932.1"/>
    <property type="molecule type" value="Genomic_DNA"/>
</dbReference>
<dbReference type="InterPro" id="IPR036291">
    <property type="entry name" value="NAD(P)-bd_dom_sf"/>
</dbReference>
<dbReference type="Pfam" id="PF22046">
    <property type="entry name" value="FabMG"/>
    <property type="match status" value="1"/>
</dbReference>
<dbReference type="Proteomes" id="UP000807825">
    <property type="component" value="Unassembled WGS sequence"/>
</dbReference>
<feature type="non-terminal residue" evidence="1">
    <location>
        <position position="420"/>
    </location>
</feature>
<reference evidence="1" key="1">
    <citation type="submission" date="2020-07" db="EMBL/GenBank/DDBJ databases">
        <title>Huge and variable diversity of episymbiotic CPR bacteria and DPANN archaea in groundwater ecosystems.</title>
        <authorList>
            <person name="He C.Y."/>
            <person name="Keren R."/>
            <person name="Whittaker M."/>
            <person name="Farag I.F."/>
            <person name="Doudna J."/>
            <person name="Cate J.H.D."/>
            <person name="Banfield J.F."/>
        </authorList>
    </citation>
    <scope>NUCLEOTIDE SEQUENCE</scope>
    <source>
        <strain evidence="1">NC_groundwater_1664_Pr3_B-0.1um_52_9</strain>
    </source>
</reference>
<dbReference type="Gene3D" id="3.40.50.720">
    <property type="entry name" value="NAD(P)-binding Rossmann-like Domain"/>
    <property type="match status" value="1"/>
</dbReference>
<gene>
    <name evidence="1" type="ORF">HY912_00425</name>
</gene>
<dbReference type="SUPFAM" id="SSF51735">
    <property type="entry name" value="NAD(P)-binding Rossmann-fold domains"/>
    <property type="match status" value="1"/>
</dbReference>
<protein>
    <submittedName>
        <fullName evidence="1">Uncharacterized protein</fullName>
    </submittedName>
</protein>
<accession>A0A9D6Z1T1</accession>
<proteinExistence type="predicted"/>
<dbReference type="AlphaFoldDB" id="A0A9D6Z1T1"/>
<evidence type="ECO:0000313" key="2">
    <source>
        <dbReference type="Proteomes" id="UP000807825"/>
    </source>
</evidence>
<evidence type="ECO:0000313" key="1">
    <source>
        <dbReference type="EMBL" id="MBI5247932.1"/>
    </source>
</evidence>
<name>A0A9D6Z1T1_9BACT</name>
<comment type="caution">
    <text evidence="1">The sequence shown here is derived from an EMBL/GenBank/DDBJ whole genome shotgun (WGS) entry which is preliminary data.</text>
</comment>